<reference evidence="1" key="2">
    <citation type="submission" date="2020-09" db="EMBL/GenBank/DDBJ databases">
        <authorList>
            <person name="Sun Q."/>
            <person name="Ohkuma M."/>
        </authorList>
    </citation>
    <scope>NUCLEOTIDE SEQUENCE</scope>
    <source>
        <strain evidence="1">JCM 3035</strain>
    </source>
</reference>
<name>A0A917R3E5_9ACTN</name>
<sequence length="88" mass="9471">MGNLEEIAGELRAAHAEGKDARGLALLSREKLGAAFGVISFIASFRLAFSIPLPVLQRAQAWQGFGWGGAEISDEEFSVILSPWLAKQ</sequence>
<keyword evidence="2" id="KW-1185">Reference proteome</keyword>
<dbReference type="Proteomes" id="UP000637788">
    <property type="component" value="Unassembled WGS sequence"/>
</dbReference>
<gene>
    <name evidence="1" type="ORF">GCM10010094_53930</name>
</gene>
<dbReference type="EMBL" id="BMPQ01000015">
    <property type="protein sequence ID" value="GGK85902.1"/>
    <property type="molecule type" value="Genomic_DNA"/>
</dbReference>
<proteinExistence type="predicted"/>
<dbReference type="AlphaFoldDB" id="A0A917R3E5"/>
<protein>
    <submittedName>
        <fullName evidence="1">Uncharacterized protein</fullName>
    </submittedName>
</protein>
<accession>A0A917R3E5</accession>
<comment type="caution">
    <text evidence="1">The sequence shown here is derived from an EMBL/GenBank/DDBJ whole genome shotgun (WGS) entry which is preliminary data.</text>
</comment>
<reference evidence="1" key="1">
    <citation type="journal article" date="2014" name="Int. J. Syst. Evol. Microbiol.">
        <title>Complete genome sequence of Corynebacterium casei LMG S-19264T (=DSM 44701T), isolated from a smear-ripened cheese.</title>
        <authorList>
            <consortium name="US DOE Joint Genome Institute (JGI-PGF)"/>
            <person name="Walter F."/>
            <person name="Albersmeier A."/>
            <person name="Kalinowski J."/>
            <person name="Ruckert C."/>
        </authorList>
    </citation>
    <scope>NUCLEOTIDE SEQUENCE</scope>
    <source>
        <strain evidence="1">JCM 3035</strain>
    </source>
</reference>
<evidence type="ECO:0000313" key="1">
    <source>
        <dbReference type="EMBL" id="GGK85902.1"/>
    </source>
</evidence>
<dbReference type="RefSeq" id="WP_189324425.1">
    <property type="nucleotide sequence ID" value="NZ_BMPQ01000015.1"/>
</dbReference>
<organism evidence="1 2">
    <name type="scientific">Streptomyces flaveus</name>
    <dbReference type="NCBI Taxonomy" id="66370"/>
    <lineage>
        <taxon>Bacteria</taxon>
        <taxon>Bacillati</taxon>
        <taxon>Actinomycetota</taxon>
        <taxon>Actinomycetes</taxon>
        <taxon>Kitasatosporales</taxon>
        <taxon>Streptomycetaceae</taxon>
        <taxon>Streptomyces</taxon>
        <taxon>Streptomyces aurantiacus group</taxon>
    </lineage>
</organism>
<evidence type="ECO:0000313" key="2">
    <source>
        <dbReference type="Proteomes" id="UP000637788"/>
    </source>
</evidence>